<dbReference type="AlphaFoldDB" id="A0A5C7GEC7"/>
<evidence type="ECO:0000313" key="3">
    <source>
        <dbReference type="EMBL" id="TXG34731.1"/>
    </source>
</evidence>
<feature type="signal peptide" evidence="2">
    <location>
        <begin position="1"/>
        <end position="18"/>
    </location>
</feature>
<organism evidence="3 4">
    <name type="scientific">Seonamhaeicola maritimus</name>
    <dbReference type="NCBI Taxonomy" id="2591822"/>
    <lineage>
        <taxon>Bacteria</taxon>
        <taxon>Pseudomonadati</taxon>
        <taxon>Bacteroidota</taxon>
        <taxon>Flavobacteriia</taxon>
        <taxon>Flavobacteriales</taxon>
        <taxon>Flavobacteriaceae</taxon>
    </lineage>
</organism>
<comment type="caution">
    <text evidence="3">The sequence shown here is derived from an EMBL/GenBank/DDBJ whole genome shotgun (WGS) entry which is preliminary data.</text>
</comment>
<evidence type="ECO:0000256" key="1">
    <source>
        <dbReference type="SAM" id="MobiDB-lite"/>
    </source>
</evidence>
<reference evidence="3 4" key="1">
    <citation type="submission" date="2019-08" db="EMBL/GenBank/DDBJ databases">
        <title>Seonamhaeicola sediminis sp. nov., isolated from marine sediment.</title>
        <authorList>
            <person name="Cao W.R."/>
        </authorList>
    </citation>
    <scope>NUCLEOTIDE SEQUENCE [LARGE SCALE GENOMIC DNA]</scope>
    <source>
        <strain evidence="3 4">1505</strain>
    </source>
</reference>
<protein>
    <recommendedName>
        <fullName evidence="5">DUF4890 domain-containing protein</fullName>
    </recommendedName>
</protein>
<evidence type="ECO:0008006" key="5">
    <source>
        <dbReference type="Google" id="ProtNLM"/>
    </source>
</evidence>
<keyword evidence="2" id="KW-0732">Signal</keyword>
<dbReference type="RefSeq" id="WP_147769923.1">
    <property type="nucleotide sequence ID" value="NZ_VRKQ01000021.1"/>
</dbReference>
<proteinExistence type="predicted"/>
<dbReference type="Proteomes" id="UP000321080">
    <property type="component" value="Unassembled WGS sequence"/>
</dbReference>
<feature type="chain" id="PRO_5023143149" description="DUF4890 domain-containing protein" evidence="2">
    <location>
        <begin position="19"/>
        <end position="163"/>
    </location>
</feature>
<feature type="region of interest" description="Disordered" evidence="1">
    <location>
        <begin position="133"/>
        <end position="163"/>
    </location>
</feature>
<feature type="region of interest" description="Disordered" evidence="1">
    <location>
        <begin position="79"/>
        <end position="100"/>
    </location>
</feature>
<feature type="compositionally biased region" description="Basic residues" evidence="1">
    <location>
        <begin position="137"/>
        <end position="163"/>
    </location>
</feature>
<dbReference type="EMBL" id="VRKQ01000021">
    <property type="protein sequence ID" value="TXG34731.1"/>
    <property type="molecule type" value="Genomic_DNA"/>
</dbReference>
<sequence>MRKLVLIALAFISIQAFAQGEKKERPNRGERGKQMMNLSPEEAATLQSKKMTLHLDLNEKQQAEVKAILLANAEARKAKMEERKAKKEKGELQKPTQEQRVKMANARLDHQIAMKAKMKKILNEEQYAKWGKAQARMAHRAKEKKGEMKKKMHQKKMQNNKTE</sequence>
<accession>A0A5C7GEC7</accession>
<evidence type="ECO:0000313" key="4">
    <source>
        <dbReference type="Proteomes" id="UP000321080"/>
    </source>
</evidence>
<name>A0A5C7GEC7_9FLAO</name>
<evidence type="ECO:0000256" key="2">
    <source>
        <dbReference type="SAM" id="SignalP"/>
    </source>
</evidence>
<keyword evidence="4" id="KW-1185">Reference proteome</keyword>
<gene>
    <name evidence="3" type="ORF">FUA22_17640</name>
</gene>
<dbReference type="OrthoDB" id="956918at2"/>